<evidence type="ECO:0000256" key="4">
    <source>
        <dbReference type="ARBA" id="ARBA00022741"/>
    </source>
</evidence>
<organism evidence="12 13">
    <name type="scientific">Glossina morsitans morsitans</name>
    <name type="common">Savannah tsetse fly</name>
    <dbReference type="NCBI Taxonomy" id="37546"/>
    <lineage>
        <taxon>Eukaryota</taxon>
        <taxon>Metazoa</taxon>
        <taxon>Ecdysozoa</taxon>
        <taxon>Arthropoda</taxon>
        <taxon>Hexapoda</taxon>
        <taxon>Insecta</taxon>
        <taxon>Pterygota</taxon>
        <taxon>Neoptera</taxon>
        <taxon>Endopterygota</taxon>
        <taxon>Diptera</taxon>
        <taxon>Brachycera</taxon>
        <taxon>Muscomorpha</taxon>
        <taxon>Hippoboscoidea</taxon>
        <taxon>Glossinidae</taxon>
        <taxon>Glossina</taxon>
    </lineage>
</organism>
<evidence type="ECO:0000256" key="7">
    <source>
        <dbReference type="ARBA" id="ARBA00023136"/>
    </source>
</evidence>
<feature type="transmembrane region" description="Helical" evidence="9">
    <location>
        <begin position="753"/>
        <end position="780"/>
    </location>
</feature>
<comment type="subcellular location">
    <subcellularLocation>
        <location evidence="1">Membrane</location>
        <topology evidence="1">Multi-pass membrane protein</topology>
    </subcellularLocation>
</comment>
<keyword evidence="6 9" id="KW-1133">Transmembrane helix</keyword>
<feature type="transmembrane region" description="Helical" evidence="9">
    <location>
        <begin position="142"/>
        <end position="167"/>
    </location>
</feature>
<dbReference type="GO" id="GO:0016887">
    <property type="term" value="F:ATP hydrolysis activity"/>
    <property type="evidence" value="ECO:0007669"/>
    <property type="project" value="InterPro"/>
</dbReference>
<dbReference type="SUPFAM" id="SSF90123">
    <property type="entry name" value="ABC transporter transmembrane region"/>
    <property type="match status" value="2"/>
</dbReference>
<keyword evidence="4" id="KW-0547">Nucleotide-binding</keyword>
<dbReference type="VEuPathDB" id="VectorBase:GMOY010220"/>
<dbReference type="EnsemblMetazoa" id="GMOY010220-RA">
    <property type="protein sequence ID" value="GMOY010220-PA"/>
    <property type="gene ID" value="GMOY010220"/>
</dbReference>
<feature type="transmembrane region" description="Helical" evidence="9">
    <location>
        <begin position="255"/>
        <end position="272"/>
    </location>
</feature>
<evidence type="ECO:0000256" key="5">
    <source>
        <dbReference type="ARBA" id="ARBA00022840"/>
    </source>
</evidence>
<dbReference type="PANTHER" id="PTHR24223:SF461">
    <property type="entry name" value="ATP-BINDING CASSETTE SUB-FAMILY C MEMBER SUR"/>
    <property type="match status" value="1"/>
</dbReference>
<feature type="domain" description="ABC transmembrane type-1" evidence="11">
    <location>
        <begin position="1412"/>
        <end position="1491"/>
    </location>
</feature>
<keyword evidence="7 9" id="KW-0472">Membrane</keyword>
<feature type="region of interest" description="Disordered" evidence="8">
    <location>
        <begin position="1633"/>
        <end position="1658"/>
    </location>
</feature>
<dbReference type="PANTHER" id="PTHR24223">
    <property type="entry name" value="ATP-BINDING CASSETTE SUB-FAMILY C"/>
    <property type="match status" value="1"/>
</dbReference>
<name>A0A1B0GA83_GLOMM</name>
<dbReference type="PhylomeDB" id="A0A1B0GA83"/>
<keyword evidence="13" id="KW-1185">Reference proteome</keyword>
<accession>A0A1B0GA83</accession>
<feature type="compositionally biased region" description="Polar residues" evidence="8">
    <location>
        <begin position="1643"/>
        <end position="1657"/>
    </location>
</feature>
<evidence type="ECO:0000256" key="6">
    <source>
        <dbReference type="ARBA" id="ARBA00022989"/>
    </source>
</evidence>
<dbReference type="InterPro" id="IPR011527">
    <property type="entry name" value="ABC1_TM_dom"/>
</dbReference>
<dbReference type="EMBL" id="CCAG010019842">
    <property type="status" value="NOT_ANNOTATED_CDS"/>
    <property type="molecule type" value="Genomic_DNA"/>
</dbReference>
<evidence type="ECO:0000256" key="3">
    <source>
        <dbReference type="ARBA" id="ARBA00022692"/>
    </source>
</evidence>
<dbReference type="InterPro" id="IPR050173">
    <property type="entry name" value="ABC_transporter_C-like"/>
</dbReference>
<feature type="transmembrane region" description="Helical" evidence="9">
    <location>
        <begin position="1520"/>
        <end position="1544"/>
    </location>
</feature>
<evidence type="ECO:0000259" key="11">
    <source>
        <dbReference type="PROSITE" id="PS50929"/>
    </source>
</evidence>
<dbReference type="InterPro" id="IPR027417">
    <property type="entry name" value="P-loop_NTPase"/>
</dbReference>
<feature type="transmembrane region" description="Helical" evidence="9">
    <location>
        <begin position="330"/>
        <end position="351"/>
    </location>
</feature>
<feature type="region of interest" description="Disordered" evidence="8">
    <location>
        <begin position="1706"/>
        <end position="1732"/>
    </location>
</feature>
<feature type="transmembrane region" description="Helical" evidence="9">
    <location>
        <begin position="645"/>
        <end position="666"/>
    </location>
</feature>
<dbReference type="InterPro" id="IPR003593">
    <property type="entry name" value="AAA+_ATPase"/>
</dbReference>
<feature type="transmembrane region" description="Helical" evidence="9">
    <location>
        <begin position="216"/>
        <end position="234"/>
    </location>
</feature>
<feature type="compositionally biased region" description="Polar residues" evidence="8">
    <location>
        <begin position="1317"/>
        <end position="1327"/>
    </location>
</feature>
<feature type="domain" description="ABC transporter" evidence="10">
    <location>
        <begin position="1777"/>
        <end position="2000"/>
    </location>
</feature>
<dbReference type="GO" id="GO:0005524">
    <property type="term" value="F:ATP binding"/>
    <property type="evidence" value="ECO:0007669"/>
    <property type="project" value="UniProtKB-KW"/>
</dbReference>
<dbReference type="Proteomes" id="UP000092444">
    <property type="component" value="Unassembled WGS sequence"/>
</dbReference>
<protein>
    <submittedName>
        <fullName evidence="12">Uncharacterized protein</fullName>
    </submittedName>
</protein>
<dbReference type="EMBL" id="CCAG010019841">
    <property type="status" value="NOT_ANNOTATED_CDS"/>
    <property type="molecule type" value="Genomic_DNA"/>
</dbReference>
<evidence type="ECO:0000313" key="13">
    <source>
        <dbReference type="Proteomes" id="UP000092444"/>
    </source>
</evidence>
<feature type="transmembrane region" description="Helical" evidence="9">
    <location>
        <begin position="800"/>
        <end position="826"/>
    </location>
</feature>
<feature type="transmembrane region" description="Helical" evidence="9">
    <location>
        <begin position="179"/>
        <end position="196"/>
    </location>
</feature>
<keyword evidence="2" id="KW-0813">Transport</keyword>
<dbReference type="PROSITE" id="PS50929">
    <property type="entry name" value="ABC_TM1F"/>
    <property type="match status" value="2"/>
</dbReference>
<dbReference type="FunFam" id="3.40.50.300:FF:000838">
    <property type="entry name" value="ABC multidrug transporter (Eurofung)"/>
    <property type="match status" value="1"/>
</dbReference>
<dbReference type="GO" id="GO:0140359">
    <property type="term" value="F:ABC-type transporter activity"/>
    <property type="evidence" value="ECO:0007669"/>
    <property type="project" value="InterPro"/>
</dbReference>
<dbReference type="SUPFAM" id="SSF52540">
    <property type="entry name" value="P-loop containing nucleoside triphosphate hydrolases"/>
    <property type="match status" value="2"/>
</dbReference>
<evidence type="ECO:0000256" key="8">
    <source>
        <dbReference type="SAM" id="MobiDB-lite"/>
    </source>
</evidence>
<dbReference type="Pfam" id="PF00664">
    <property type="entry name" value="ABC_membrane"/>
    <property type="match status" value="2"/>
</dbReference>
<evidence type="ECO:0000313" key="12">
    <source>
        <dbReference type="EnsemblMetazoa" id="GMOY010220-PA"/>
    </source>
</evidence>
<feature type="transmembrane region" description="Helical" evidence="9">
    <location>
        <begin position="89"/>
        <end position="108"/>
    </location>
</feature>
<dbReference type="InterPro" id="IPR036640">
    <property type="entry name" value="ABC1_TM_sf"/>
</dbReference>
<dbReference type="InterPro" id="IPR003439">
    <property type="entry name" value="ABC_transporter-like_ATP-bd"/>
</dbReference>
<dbReference type="Pfam" id="PF00005">
    <property type="entry name" value="ABC_tran"/>
    <property type="match status" value="2"/>
</dbReference>
<evidence type="ECO:0000256" key="2">
    <source>
        <dbReference type="ARBA" id="ARBA00022448"/>
    </source>
</evidence>
<evidence type="ECO:0000256" key="1">
    <source>
        <dbReference type="ARBA" id="ARBA00004141"/>
    </source>
</evidence>
<dbReference type="Gene3D" id="1.20.1560.10">
    <property type="entry name" value="ABC transporter type 1, transmembrane domain"/>
    <property type="match status" value="2"/>
</dbReference>
<feature type="transmembrane region" description="Helical" evidence="9">
    <location>
        <begin position="1471"/>
        <end position="1499"/>
    </location>
</feature>
<feature type="transmembrane region" description="Helical" evidence="9">
    <location>
        <begin position="672"/>
        <end position="693"/>
    </location>
</feature>
<evidence type="ECO:0000256" key="9">
    <source>
        <dbReference type="SAM" id="Phobius"/>
    </source>
</evidence>
<reference evidence="12" key="1">
    <citation type="submission" date="2020-05" db="UniProtKB">
        <authorList>
            <consortium name="EnsemblMetazoa"/>
        </authorList>
    </citation>
    <scope>IDENTIFICATION</scope>
    <source>
        <strain evidence="12">Yale</strain>
    </source>
</reference>
<feature type="compositionally biased region" description="Low complexity" evidence="8">
    <location>
        <begin position="1712"/>
        <end position="1722"/>
    </location>
</feature>
<dbReference type="Gene3D" id="3.40.50.300">
    <property type="entry name" value="P-loop containing nucleotide triphosphate hydrolases"/>
    <property type="match status" value="2"/>
</dbReference>
<keyword evidence="3 9" id="KW-0812">Transmembrane</keyword>
<feature type="transmembrane region" description="Helical" evidence="9">
    <location>
        <begin position="52"/>
        <end position="69"/>
    </location>
</feature>
<evidence type="ECO:0000259" key="10">
    <source>
        <dbReference type="PROSITE" id="PS50893"/>
    </source>
</evidence>
<dbReference type="SMART" id="SM00382">
    <property type="entry name" value="AAA"/>
    <property type="match status" value="2"/>
</dbReference>
<dbReference type="GO" id="GO:0016020">
    <property type="term" value="C:membrane"/>
    <property type="evidence" value="ECO:0007669"/>
    <property type="project" value="UniProtKB-SubCell"/>
</dbReference>
<dbReference type="STRING" id="37546.A0A1B0GA83"/>
<keyword evidence="5" id="KW-0067">ATP-binding</keyword>
<proteinExistence type="predicted"/>
<dbReference type="PROSITE" id="PS00211">
    <property type="entry name" value="ABC_TRANSPORTER_1"/>
    <property type="match status" value="1"/>
</dbReference>
<dbReference type="PROSITE" id="PS50893">
    <property type="entry name" value="ABC_TRANSPORTER_2"/>
    <property type="match status" value="2"/>
</dbReference>
<dbReference type="CDD" id="cd03244">
    <property type="entry name" value="ABCC_MRP_domain2"/>
    <property type="match status" value="1"/>
</dbReference>
<dbReference type="EMBL" id="CCAG010019843">
    <property type="status" value="NOT_ANNOTATED_CDS"/>
    <property type="molecule type" value="Genomic_DNA"/>
</dbReference>
<dbReference type="InterPro" id="IPR017871">
    <property type="entry name" value="ABC_transporter-like_CS"/>
</dbReference>
<feature type="domain" description="ABC transporter" evidence="10">
    <location>
        <begin position="994"/>
        <end position="1204"/>
    </location>
</feature>
<feature type="region of interest" description="Disordered" evidence="8">
    <location>
        <begin position="1316"/>
        <end position="1338"/>
    </location>
</feature>
<sequence>MLTTLNWKIIKEKEKKKKKMVYIISCDAENGDALLEQIGINICSINVVKWEASVFASLILLAVNIYILLKWNKRSHKSLLTFHNVRAAVVIILLAINSIELIRALIIVEPDDVNFTSSVNSDSNSSYPEFQRLEATKRTDHITIVIGKTTLANAWAAISLTLMLMWYHRVVELKKSVEFLYVSCTMSTLIFILRIYELVEIICYESVWELESSLQIFSALCVLSIGFIDGFTVYKERYRSDYFEDYESIGYKHTLATFYSKAFFWWLIPLLWRGSKKPLELEHLGQMRVEDSARAHYDLFLLTYKTAKVKNDDKTPSLWSCYLKSSWRTFLLGGLLKLFGDLFSIIGPLAIQQIVQYIEIMYDLHLNALQRQMNNNTSGPGKVSITAEKPLFALSNARERFNASANKDSNHIIGTNSTVERMLNLYFNAGTISNNNMDSMDGVNSSNSNFSQIYNQMLNGIHYNSNDDISNTSRPIAMASEIKFVHATWLDLLTNGWAIAWIVLLAALAQGALSQASTHILNMTGLYIKTSLQGLIYRKTLLLNSECINNANTSTNARAASLTRETASGRNSLKCNHENVMCKLSKDNKLLKMNDATTQATDKADDCTIGSNGTDNGKVKADDAVNDVGAITNLMSEDTLNIMSFFWIAHYVWAIPLKIAVVMYLLYLKLGISALIGSFVCILTITPLQFLIGKAMSKNMEIMAKCTDYRLKRLYDTFLGIKLIKLNAWDKIFIKRITEARNKELIYLNRDSLYWTLLTILTHTCTVLIVFITLSVYVYLEPSDNLDARQGFTASRLFSSLALFQQLTVPLLIFPVTVPIILSAMVSTKRLERFLAATEIEKQFEGIRNMARILSKSDASLDVYEMHGKSSSLPTDCLITQPSGSGITIEKPQINFNIPEKPAPLANSEPQTPLSLTQAPKEFFYDVEHKRITSIRVRKELLRNTPYVVIRPKKLHTVMIAGSTEKTSPSSGHKQTDSWHRDSLLLKMPENVAVSVKDCKFSWNLDKIENVLYIDEMMVPKGKLTMIVGKSGSGKSSLLSALLMEMPLVAGDMIWNNIRDNILFGEEFRPKRYDCVLETCALKPDIALMPSGDLTMIGERGVNLSGGQRQRIAIARALYSSANVVIMLIVLNDGCLQASGSYEDIEVTHPHIIAEWNSIIAKSIEEEEKRQQQENNLFDAAFGPQTRTAKERWNLFRNVAKFALQSPASSTCSCKHDSVDARSIKENATSHEILPEESDDDDFTRFQNGNSFKAQRSLSIVYGSRHLMYDIPLPIDECQMENVVLRSKRRANSRSEIGDCRRSVDISNTSKELRQSVLGNSYNSNATKQEDVEKRLSTQQVPPLFKQLEEEGENRATDANLVADLVKSTHCNGGFQQFLQRMSTRRSYKEVTNFGRRRNHLPRYSADSGILELQRIENATHSPILSHLTETIEGVTTIRAYNQESRFMEMLFKRLEANTITFTIMTTSNRWLGISLDCLGGVIVFVTILTALLVSTIACHQKQSLEQRQLQERVSLDLKTISPAPSLVGLVINYSLLIPIYLHWVVKLLADMETYIGSVERIEYYSERKSGNKNNDITVKNELLNMLKKTEEDKQEKNKTVKLVKVYQKYSSTSSGDNSVINVHKDKLLHTFENNADDDDNTKPSVSPSATIVTGDNNVKDIEKADDDSWQCHSINDDKEEHQYDAAAFAAATTKTLLKPTNCMTQSTLDDNNTNKSNNNHNNNERNNKNSLQTTSTSLECNDAKRSIHCSWCHSSQTSICQQYIHPPISWPHRGDIYFENISLRYEGQQEDVIKNLTLFIPAGQRVGICGRTGSGKSSLALSLFGMMQITSGSIHIDGIDISQIHPDEIRTRLSIIPQDVHLFSTTIRENLDPNGHYTDIELWDCLELAQLKEFIINKMPQGLDSELIDSGIKLSLGHRQLLCLARAILKRSMCLVLDEATSYLDISTERILLAAAHKAFLGRTIITIAHRLDTIYDYDRIIVLENGEITSDDGRQQLQ</sequence>
<feature type="domain" description="ABC transmembrane type-1" evidence="11">
    <location>
        <begin position="497"/>
        <end position="823"/>
    </location>
</feature>